<dbReference type="STRING" id="300112.A0A4S2KPV7"/>
<keyword evidence="3" id="KW-0813">Transport</keyword>
<dbReference type="GO" id="GO:0090324">
    <property type="term" value="P:negative regulation of oxidative phosphorylation"/>
    <property type="evidence" value="ECO:0007669"/>
    <property type="project" value="InterPro"/>
</dbReference>
<sequence>MSQRTKVINLYKTLLYMGRDYPTGYQYFRTKLKRAFDKNKTETDPEKINKMISHESHKMAACVAVIGKDASIHGNSPKFIKIYQCTDEAAGLQFHYKVHTSIDIIEEKLNVGNKTTVDIRDLYLGLLFATEEYKIYGYATNTKIKFVIVLQSSNVSLRDNEIKMIFKKLHAAYSNAVCNPFYIPGDEIKSKSFDTSVLEIMGVI</sequence>
<dbReference type="InterPro" id="IPR011012">
    <property type="entry name" value="Longin-like_dom_sf"/>
</dbReference>
<dbReference type="InterPro" id="IPR008011">
    <property type="entry name" value="Complex1_LYR_dom"/>
</dbReference>
<comment type="similarity">
    <text evidence="2">Belongs to the TRAPP small subunits family. Sedlin subfamily.</text>
</comment>
<dbReference type="CDD" id="cd14854">
    <property type="entry name" value="TRAPPC2L"/>
    <property type="match status" value="1"/>
</dbReference>
<organism evidence="6 7">
    <name type="scientific">Temnothorax longispinosus</name>
    <dbReference type="NCBI Taxonomy" id="300112"/>
    <lineage>
        <taxon>Eukaryota</taxon>
        <taxon>Metazoa</taxon>
        <taxon>Ecdysozoa</taxon>
        <taxon>Arthropoda</taxon>
        <taxon>Hexapoda</taxon>
        <taxon>Insecta</taxon>
        <taxon>Pterygota</taxon>
        <taxon>Neoptera</taxon>
        <taxon>Endopterygota</taxon>
        <taxon>Hymenoptera</taxon>
        <taxon>Apocrita</taxon>
        <taxon>Aculeata</taxon>
        <taxon>Formicoidea</taxon>
        <taxon>Formicidae</taxon>
        <taxon>Myrmicinae</taxon>
        <taxon>Temnothorax</taxon>
    </lineage>
</organism>
<comment type="subcellular location">
    <subcellularLocation>
        <location evidence="1">Cytoplasm</location>
        <location evidence="1">Perinuclear region</location>
    </subcellularLocation>
</comment>
<keyword evidence="3" id="KW-0931">ER-Golgi transport</keyword>
<dbReference type="AlphaFoldDB" id="A0A4S2KPV7"/>
<protein>
    <recommendedName>
        <fullName evidence="4">Trafficking protein particle complex subunit 2-like protein</fullName>
    </recommendedName>
</protein>
<gene>
    <name evidence="6" type="ORF">DBV15_02228</name>
</gene>
<evidence type="ECO:0000256" key="4">
    <source>
        <dbReference type="ARBA" id="ARBA00024408"/>
    </source>
</evidence>
<dbReference type="Gene3D" id="3.30.450.70">
    <property type="match status" value="1"/>
</dbReference>
<dbReference type="EMBL" id="QBLH01001647">
    <property type="protein sequence ID" value="TGZ51446.1"/>
    <property type="molecule type" value="Genomic_DNA"/>
</dbReference>
<dbReference type="Pfam" id="PF04628">
    <property type="entry name" value="Sedlin_N"/>
    <property type="match status" value="1"/>
</dbReference>
<dbReference type="PANTHER" id="PTHR12403">
    <property type="entry name" value="TRAFFICKING PROTEIN PARTICLE COMPLEX SUBUNIT 2"/>
    <property type="match status" value="1"/>
</dbReference>
<dbReference type="Pfam" id="PF05347">
    <property type="entry name" value="Complex1_LYR"/>
    <property type="match status" value="1"/>
</dbReference>
<evidence type="ECO:0000256" key="3">
    <source>
        <dbReference type="ARBA" id="ARBA00022892"/>
    </source>
</evidence>
<accession>A0A4S2KPV7</accession>
<feature type="domain" description="Complex 1 LYR protein" evidence="5">
    <location>
        <begin position="6"/>
        <end position="53"/>
    </location>
</feature>
<evidence type="ECO:0000259" key="5">
    <source>
        <dbReference type="Pfam" id="PF05347"/>
    </source>
</evidence>
<dbReference type="InterPro" id="IPR044760">
    <property type="entry name" value="TRAPPC2L"/>
</dbReference>
<evidence type="ECO:0000313" key="7">
    <source>
        <dbReference type="Proteomes" id="UP000310200"/>
    </source>
</evidence>
<evidence type="ECO:0000256" key="2">
    <source>
        <dbReference type="ARBA" id="ARBA00006626"/>
    </source>
</evidence>
<comment type="caution">
    <text evidence="6">The sequence shown here is derived from an EMBL/GenBank/DDBJ whole genome shotgun (WGS) entry which is preliminary data.</text>
</comment>
<dbReference type="SUPFAM" id="SSF64356">
    <property type="entry name" value="SNARE-like"/>
    <property type="match status" value="1"/>
</dbReference>
<dbReference type="CDD" id="cd20265">
    <property type="entry name" value="Complex1_LYR_ETFRF1_LYRM5"/>
    <property type="match status" value="1"/>
</dbReference>
<reference evidence="6 7" key="1">
    <citation type="journal article" date="2019" name="Philos. Trans. R. Soc. Lond., B, Biol. Sci.">
        <title>Ant behaviour and brain gene expression of defending hosts depend on the ecological success of the intruding social parasite.</title>
        <authorList>
            <person name="Kaur R."/>
            <person name="Stoldt M."/>
            <person name="Jongepier E."/>
            <person name="Feldmeyer B."/>
            <person name="Menzel F."/>
            <person name="Bornberg-Bauer E."/>
            <person name="Foitzik S."/>
        </authorList>
    </citation>
    <scope>NUCLEOTIDE SEQUENCE [LARGE SCALE GENOMIC DNA]</scope>
    <source>
        <tissue evidence="6">Whole body</tissue>
    </source>
</reference>
<dbReference type="Proteomes" id="UP000310200">
    <property type="component" value="Unassembled WGS sequence"/>
</dbReference>
<dbReference type="InterPro" id="IPR045296">
    <property type="entry name" value="Complex1_LYR_ETFRF1_LYRM5"/>
</dbReference>
<dbReference type="GO" id="GO:0006888">
    <property type="term" value="P:endoplasmic reticulum to Golgi vesicle-mediated transport"/>
    <property type="evidence" value="ECO:0007669"/>
    <property type="project" value="InterPro"/>
</dbReference>
<proteinExistence type="inferred from homology"/>
<evidence type="ECO:0000313" key="6">
    <source>
        <dbReference type="EMBL" id="TGZ51446.1"/>
    </source>
</evidence>
<evidence type="ECO:0000256" key="1">
    <source>
        <dbReference type="ARBA" id="ARBA00004556"/>
    </source>
</evidence>
<name>A0A4S2KPV7_9HYME</name>
<dbReference type="GO" id="GO:0048471">
    <property type="term" value="C:perinuclear region of cytoplasm"/>
    <property type="evidence" value="ECO:0007669"/>
    <property type="project" value="UniProtKB-SubCell"/>
</dbReference>
<dbReference type="InterPro" id="IPR006722">
    <property type="entry name" value="Sedlin"/>
</dbReference>
<keyword evidence="7" id="KW-1185">Reference proteome</keyword>